<sequence length="55" mass="6406">MANQSLCRDRSDWVSQNINAISSLPLQRFENIKNIERIRQKLVNHHVTSIVMDAD</sequence>
<evidence type="ECO:0000313" key="2">
    <source>
        <dbReference type="Proteomes" id="UP000694240"/>
    </source>
</evidence>
<dbReference type="EMBL" id="JAEFBK010000006">
    <property type="protein sequence ID" value="KAG7593307.1"/>
    <property type="molecule type" value="Genomic_DNA"/>
</dbReference>
<keyword evidence="2" id="KW-1185">Reference proteome</keyword>
<reference evidence="1 2" key="1">
    <citation type="submission" date="2020-12" db="EMBL/GenBank/DDBJ databases">
        <title>Concerted genomic and epigenomic changes stabilize Arabidopsis allopolyploids.</title>
        <authorList>
            <person name="Chen Z."/>
        </authorList>
    </citation>
    <scope>NUCLEOTIDE SEQUENCE [LARGE SCALE GENOMIC DNA]</scope>
    <source>
        <strain evidence="1">Allo738</strain>
        <tissue evidence="1">Leaf</tissue>
    </source>
</reference>
<dbReference type="AlphaFoldDB" id="A0A8T2C0Z5"/>
<comment type="caution">
    <text evidence="1">The sequence shown here is derived from an EMBL/GenBank/DDBJ whole genome shotgun (WGS) entry which is preliminary data.</text>
</comment>
<evidence type="ECO:0000313" key="1">
    <source>
        <dbReference type="EMBL" id="KAG7593307.1"/>
    </source>
</evidence>
<protein>
    <submittedName>
        <fullName evidence="1">Uncharacterized protein</fullName>
    </submittedName>
</protein>
<dbReference type="Proteomes" id="UP000694240">
    <property type="component" value="Chromosome 6"/>
</dbReference>
<gene>
    <name evidence="1" type="ORF">ISN45_Aa01g021120</name>
</gene>
<proteinExistence type="predicted"/>
<name>A0A8T2C0Z5_9BRAS</name>
<accession>A0A8T2C0Z5</accession>
<organism evidence="1 2">
    <name type="scientific">Arabidopsis thaliana x Arabidopsis arenosa</name>
    <dbReference type="NCBI Taxonomy" id="1240361"/>
    <lineage>
        <taxon>Eukaryota</taxon>
        <taxon>Viridiplantae</taxon>
        <taxon>Streptophyta</taxon>
        <taxon>Embryophyta</taxon>
        <taxon>Tracheophyta</taxon>
        <taxon>Spermatophyta</taxon>
        <taxon>Magnoliopsida</taxon>
        <taxon>eudicotyledons</taxon>
        <taxon>Gunneridae</taxon>
        <taxon>Pentapetalae</taxon>
        <taxon>rosids</taxon>
        <taxon>malvids</taxon>
        <taxon>Brassicales</taxon>
        <taxon>Brassicaceae</taxon>
        <taxon>Camelineae</taxon>
        <taxon>Arabidopsis</taxon>
    </lineage>
</organism>